<evidence type="ECO:0000256" key="1">
    <source>
        <dbReference type="ARBA" id="ARBA00004292"/>
    </source>
</evidence>
<feature type="transmembrane region" description="Helical" evidence="24">
    <location>
        <begin position="704"/>
        <end position="723"/>
    </location>
</feature>
<gene>
    <name evidence="28" type="ORF">CTEN210_05077</name>
</gene>
<evidence type="ECO:0000256" key="17">
    <source>
        <dbReference type="ARBA" id="ARBA00023128"/>
    </source>
</evidence>
<dbReference type="Pfam" id="PF01262">
    <property type="entry name" value="AlaDh_PNT_C"/>
    <property type="match status" value="1"/>
</dbReference>
<dbReference type="GO" id="GO:0006740">
    <property type="term" value="P:NADPH regeneration"/>
    <property type="evidence" value="ECO:0007669"/>
    <property type="project" value="TreeGrafter"/>
</dbReference>
<feature type="transmembrane region" description="Helical" evidence="24">
    <location>
        <begin position="864"/>
        <end position="885"/>
    </location>
</feature>
<organism evidence="28 29">
    <name type="scientific">Chaetoceros tenuissimus</name>
    <dbReference type="NCBI Taxonomy" id="426638"/>
    <lineage>
        <taxon>Eukaryota</taxon>
        <taxon>Sar</taxon>
        <taxon>Stramenopiles</taxon>
        <taxon>Ochrophyta</taxon>
        <taxon>Bacillariophyta</taxon>
        <taxon>Coscinodiscophyceae</taxon>
        <taxon>Chaetocerotophycidae</taxon>
        <taxon>Chaetocerotales</taxon>
        <taxon>Chaetocerotaceae</taxon>
        <taxon>Chaetoceros</taxon>
    </lineage>
</organism>
<keyword evidence="15" id="KW-0007">Acetylation</keyword>
<dbReference type="EC" id="7.1.1.1" evidence="5"/>
<evidence type="ECO:0000256" key="5">
    <source>
        <dbReference type="ARBA" id="ARBA00012943"/>
    </source>
</evidence>
<evidence type="ECO:0000256" key="8">
    <source>
        <dbReference type="ARBA" id="ARBA00022692"/>
    </source>
</evidence>
<keyword evidence="11" id="KW-0521">NADP</keyword>
<keyword evidence="25" id="KW-0732">Signal</keyword>
<feature type="transmembrane region" description="Helical" evidence="24">
    <location>
        <begin position="760"/>
        <end position="780"/>
    </location>
</feature>
<evidence type="ECO:0000256" key="11">
    <source>
        <dbReference type="ARBA" id="ARBA00022857"/>
    </source>
</evidence>
<dbReference type="SUPFAM" id="SSF51735">
    <property type="entry name" value="NAD(P)-binding Rossmann-fold domains"/>
    <property type="match status" value="1"/>
</dbReference>
<evidence type="ECO:0000256" key="2">
    <source>
        <dbReference type="ARBA" id="ARBA00004429"/>
    </source>
</evidence>
<dbReference type="FunFam" id="3.40.50.720:FF:000028">
    <property type="entry name" value="NAD(P) transhydrogenase subunit alpha"/>
    <property type="match status" value="1"/>
</dbReference>
<dbReference type="SMART" id="SM01003">
    <property type="entry name" value="AlaDh_PNT_N"/>
    <property type="match status" value="1"/>
</dbReference>
<dbReference type="Gene3D" id="3.40.50.720">
    <property type="entry name" value="NAD(P)-binding Rossmann-like Domain"/>
    <property type="match status" value="2"/>
</dbReference>
<name>A0AAD3H365_9STRA</name>
<dbReference type="AlphaFoldDB" id="A0AAD3H365"/>
<keyword evidence="12" id="KW-0809">Transit peptide</keyword>
<dbReference type="InterPro" id="IPR007698">
    <property type="entry name" value="AlaDH/PNT_NAD(H)-bd"/>
</dbReference>
<feature type="signal peptide" evidence="25">
    <location>
        <begin position="1"/>
        <end position="23"/>
    </location>
</feature>
<dbReference type="PANTHER" id="PTHR10160:SF19">
    <property type="entry name" value="PROTON-TRANSLOCATING NAD(P)(+) TRANSHYDROGENASE"/>
    <property type="match status" value="1"/>
</dbReference>
<evidence type="ECO:0000256" key="25">
    <source>
        <dbReference type="SAM" id="SignalP"/>
    </source>
</evidence>
<feature type="transmembrane region" description="Helical" evidence="24">
    <location>
        <begin position="673"/>
        <end position="692"/>
    </location>
</feature>
<comment type="similarity">
    <text evidence="3">In the N-terminal section; belongs to the AlaDH/PNT family.</text>
</comment>
<dbReference type="InterPro" id="IPR034300">
    <property type="entry name" value="PNTB-like"/>
</dbReference>
<evidence type="ECO:0000313" key="28">
    <source>
        <dbReference type="EMBL" id="GFH48601.1"/>
    </source>
</evidence>
<evidence type="ECO:0000256" key="18">
    <source>
        <dbReference type="ARBA" id="ARBA00023136"/>
    </source>
</evidence>
<evidence type="ECO:0000256" key="12">
    <source>
        <dbReference type="ARBA" id="ARBA00022946"/>
    </source>
</evidence>
<reference evidence="28 29" key="1">
    <citation type="journal article" date="2021" name="Sci. Rep.">
        <title>The genome of the diatom Chaetoceros tenuissimus carries an ancient integrated fragment of an extant virus.</title>
        <authorList>
            <person name="Hongo Y."/>
            <person name="Kimura K."/>
            <person name="Takaki Y."/>
            <person name="Yoshida Y."/>
            <person name="Baba S."/>
            <person name="Kobayashi G."/>
            <person name="Nagasaki K."/>
            <person name="Hano T."/>
            <person name="Tomaru Y."/>
        </authorList>
    </citation>
    <scope>NUCLEOTIDE SEQUENCE [LARGE SCALE GENOMIC DNA]</scope>
    <source>
        <strain evidence="28 29">NIES-3715</strain>
    </source>
</reference>
<evidence type="ECO:0000256" key="21">
    <source>
        <dbReference type="ARBA" id="ARBA00061558"/>
    </source>
</evidence>
<accession>A0AAD3H365</accession>
<comment type="function">
    <text evidence="20">The transhydrogenation between NADH and NADP is coupled to respiration and ATP hydrolysis and functions as a proton pump across the membrane. May play a role in reactive oxygen species (ROS) detoxification in the adrenal gland.</text>
</comment>
<dbReference type="Proteomes" id="UP001054902">
    <property type="component" value="Unassembled WGS sequence"/>
</dbReference>
<dbReference type="Gene3D" id="3.40.50.1220">
    <property type="entry name" value="TPP-binding domain"/>
    <property type="match status" value="1"/>
</dbReference>
<evidence type="ECO:0000256" key="20">
    <source>
        <dbReference type="ARBA" id="ARBA00054910"/>
    </source>
</evidence>
<evidence type="ECO:0000259" key="26">
    <source>
        <dbReference type="SMART" id="SM01002"/>
    </source>
</evidence>
<evidence type="ECO:0000256" key="10">
    <source>
        <dbReference type="ARBA" id="ARBA00022792"/>
    </source>
</evidence>
<feature type="transmembrane region" description="Helical" evidence="24">
    <location>
        <begin position="644"/>
        <end position="667"/>
    </location>
</feature>
<dbReference type="EMBL" id="BLLK01000029">
    <property type="protein sequence ID" value="GFH48601.1"/>
    <property type="molecule type" value="Genomic_DNA"/>
</dbReference>
<evidence type="ECO:0000256" key="3">
    <source>
        <dbReference type="ARBA" id="ARBA00005624"/>
    </source>
</evidence>
<comment type="caution">
    <text evidence="28">The sequence shown here is derived from an EMBL/GenBank/DDBJ whole genome shotgun (WGS) entry which is preliminary data.</text>
</comment>
<dbReference type="NCBIfam" id="NF006942">
    <property type="entry name" value="PRK09424.1"/>
    <property type="match status" value="1"/>
</dbReference>
<evidence type="ECO:0000256" key="7">
    <source>
        <dbReference type="ARBA" id="ARBA00022519"/>
    </source>
</evidence>
<dbReference type="GO" id="GO:0005886">
    <property type="term" value="C:plasma membrane"/>
    <property type="evidence" value="ECO:0007669"/>
    <property type="project" value="UniProtKB-SubCell"/>
</dbReference>
<evidence type="ECO:0000256" key="15">
    <source>
        <dbReference type="ARBA" id="ARBA00022990"/>
    </source>
</evidence>
<feature type="transmembrane region" description="Helical" evidence="24">
    <location>
        <begin position="729"/>
        <end position="748"/>
    </location>
</feature>
<feature type="transmembrane region" description="Helical" evidence="24">
    <location>
        <begin position="792"/>
        <end position="812"/>
    </location>
</feature>
<dbReference type="PANTHER" id="PTHR10160">
    <property type="entry name" value="NAD(P) TRANSHYDROGENASE"/>
    <property type="match status" value="1"/>
</dbReference>
<feature type="transmembrane region" description="Helical" evidence="24">
    <location>
        <begin position="571"/>
        <end position="591"/>
    </location>
</feature>
<feature type="transmembrane region" description="Helical" evidence="24">
    <location>
        <begin position="543"/>
        <end position="564"/>
    </location>
</feature>
<evidence type="ECO:0000313" key="29">
    <source>
        <dbReference type="Proteomes" id="UP001054902"/>
    </source>
</evidence>
<keyword evidence="7" id="KW-0997">Cell inner membrane</keyword>
<dbReference type="GO" id="GO:0050661">
    <property type="term" value="F:NADP binding"/>
    <property type="evidence" value="ECO:0007669"/>
    <property type="project" value="TreeGrafter"/>
</dbReference>
<keyword evidence="16" id="KW-0520">NAD</keyword>
<dbReference type="InterPro" id="IPR007886">
    <property type="entry name" value="AlaDH/PNT_N"/>
</dbReference>
<proteinExistence type="inferred from homology"/>
<keyword evidence="10" id="KW-0999">Mitochondrion inner membrane</keyword>
<keyword evidence="17" id="KW-0496">Mitochondrion</keyword>
<evidence type="ECO:0000256" key="19">
    <source>
        <dbReference type="ARBA" id="ARBA00048202"/>
    </source>
</evidence>
<dbReference type="SMART" id="SM01002">
    <property type="entry name" value="AlaDh_PNT_C"/>
    <property type="match status" value="1"/>
</dbReference>
<keyword evidence="9" id="KW-0547">Nucleotide-binding</keyword>
<protein>
    <recommendedName>
        <fullName evidence="22">NAD(P) transhydrogenase, mitochondrial</fullName>
        <ecNumber evidence="5">7.1.1.1</ecNumber>
    </recommendedName>
    <alternativeName>
        <fullName evidence="23">Nicotinamide nucleotide transhydrogenase</fullName>
    </alternativeName>
</protein>
<dbReference type="GO" id="GO:0005743">
    <property type="term" value="C:mitochondrial inner membrane"/>
    <property type="evidence" value="ECO:0007669"/>
    <property type="project" value="UniProtKB-SubCell"/>
</dbReference>
<evidence type="ECO:0000256" key="24">
    <source>
        <dbReference type="SAM" id="Phobius"/>
    </source>
</evidence>
<evidence type="ECO:0000256" key="22">
    <source>
        <dbReference type="ARBA" id="ARBA00074145"/>
    </source>
</evidence>
<evidence type="ECO:0000256" key="6">
    <source>
        <dbReference type="ARBA" id="ARBA00022475"/>
    </source>
</evidence>
<comment type="subunit">
    <text evidence="4">Homodimer.</text>
</comment>
<feature type="chain" id="PRO_5042240206" description="NAD(P) transhydrogenase, mitochondrial" evidence="25">
    <location>
        <begin position="24"/>
        <end position="1145"/>
    </location>
</feature>
<feature type="domain" description="Alanine dehydrogenase/pyridine nucleotide transhydrogenase N-terminal" evidence="27">
    <location>
        <begin position="107"/>
        <end position="242"/>
    </location>
</feature>
<evidence type="ECO:0000256" key="4">
    <source>
        <dbReference type="ARBA" id="ARBA00011738"/>
    </source>
</evidence>
<evidence type="ECO:0000256" key="13">
    <source>
        <dbReference type="ARBA" id="ARBA00022967"/>
    </source>
</evidence>
<dbReference type="Pfam" id="PF02233">
    <property type="entry name" value="PNTB"/>
    <property type="match status" value="1"/>
</dbReference>
<comment type="catalytic activity">
    <reaction evidence="19">
        <text>NAD(+) + NADPH + H(+)(in) = NADH + NADP(+) + H(+)(out)</text>
        <dbReference type="Rhea" id="RHEA:47992"/>
        <dbReference type="ChEBI" id="CHEBI:15378"/>
        <dbReference type="ChEBI" id="CHEBI:57540"/>
        <dbReference type="ChEBI" id="CHEBI:57783"/>
        <dbReference type="ChEBI" id="CHEBI:57945"/>
        <dbReference type="ChEBI" id="CHEBI:58349"/>
        <dbReference type="EC" id="7.1.1.1"/>
    </reaction>
</comment>
<dbReference type="FunFam" id="3.40.50.1220:FF:000002">
    <property type="entry name" value="NAD(P) transhydrogenase subunit beta"/>
    <property type="match status" value="1"/>
</dbReference>
<keyword evidence="8 24" id="KW-0812">Transmembrane</keyword>
<feature type="transmembrane region" description="Helical" evidence="24">
    <location>
        <begin position="611"/>
        <end position="632"/>
    </location>
</feature>
<dbReference type="Pfam" id="PF12769">
    <property type="entry name" value="PNTB_4TM"/>
    <property type="match status" value="1"/>
</dbReference>
<dbReference type="InterPro" id="IPR029035">
    <property type="entry name" value="DHS-like_NAD/FAD-binding_dom"/>
</dbReference>
<comment type="similarity">
    <text evidence="21">In the C-terminal section; belongs to the PNT beta subunit family.</text>
</comment>
<dbReference type="SUPFAM" id="SSF52467">
    <property type="entry name" value="DHS-like NAD/FAD-binding domain"/>
    <property type="match status" value="1"/>
</dbReference>
<dbReference type="NCBIfam" id="TIGR00561">
    <property type="entry name" value="pntA"/>
    <property type="match status" value="1"/>
</dbReference>
<keyword evidence="18 24" id="KW-0472">Membrane</keyword>
<evidence type="ECO:0000259" key="27">
    <source>
        <dbReference type="SMART" id="SM01003"/>
    </source>
</evidence>
<feature type="transmembrane region" description="Helical" evidence="24">
    <location>
        <begin position="918"/>
        <end position="938"/>
    </location>
</feature>
<sequence length="1145" mass="119855">MKLNQTSILAFLVLANAPRSLEGFTVPRTSTSSVRSHHDIHFVSKSKNLHQLYSSVSDDKAKDVGQKETVDPLVQKGEENIIASFQDPASSSKILTDPIPYSELTIGVMKESFPGENRVSITPDSVEMLVKAGFNVIVQSGAGEKASFSDAAYVEKGAIVYSGQDLMFANADIITKIRPPTDDEVPKLAGKTLISMISPSINTDLYESLAENKCTTFALDCVPRMLSRAQTYDVLSSQANIAGYRAMIEAAENFPKFFAGQMTAAGKVPPAKVLVLGAGVAGLAAIQTAKNMGAIVRAFDVRPVTKEQVESMGAEFLQVSIKEDGSGSGGYAKEMSDDFKKAQAELMLEQAKDVDIIITTALIPGRKAPILVNEEMLNAMKPGSVCVDLASANGGNVAQTEPDKIITTTNGVKIVGFTDLPSRLASTASNLFGNNVAKFITSIGPQTTKEKGIFQIDLEDDAVQNMLVTFNGEKRFPDKITPYSPPPVKTKEVEDVKELTPEEQLEEANCIQKANALKNSQITSALAAALLAFGFTASDHDSIAMLSSFALAGLAGYQVVWGVAPSLHSPLMAVTNAISGMTAVGGMLLLAQGSAESTSLIPDSPSHWMGAIATMLSFVNISGGFLITGKMLDLFKRENDPDDYFEYFMFPAGVMLAGLFASAIGNYGDLSNVFGTIGVASAICCIAAIAGLANQDTARTGNVLGIAGVAFGLSSTLAEMSLLGAPVTAFEQTALLATAGSGVGAVLASGVGPTELPQTVAAFHSLVGIAAMTGAAGEYFGHSGGLDSGTLASVYLATFIGGITATGSMIAFGKLAGMLKSKALSLPFRDALNLGMLALSGVGLATFINPDIATSITQMGAEEVRLVSLGVVAAISSLLGLHLTASIGGADMPVVITVLNSYSGWALCAEGFMLGNPLLAQIGALIGFSGAILTWIMCEAMGRDIVSVILGGAGTTAPVATENTEYQGEAVTCNVDSVVEKLNEAKSIVIVPGYGLAVAQAQFAVADIAKKLKGMGKDVRFGIHPVAGRMPGQLNVLLAEASVPYDMVFEMEEINDDFDNTDLTLVIGASDTVSSAAEDDPNCSIYGMPVLRVWKSKEVVVLKRKLGSTGYAGMENPILFKDNTEVLLGDAHDSCESIRSKLNEI</sequence>
<dbReference type="InterPro" id="IPR036291">
    <property type="entry name" value="NAD(P)-bd_dom_sf"/>
</dbReference>
<keyword evidence="14 24" id="KW-1133">Transmembrane helix</keyword>
<dbReference type="InterPro" id="IPR024605">
    <property type="entry name" value="NADP_transhyd_a_C"/>
</dbReference>
<dbReference type="InterPro" id="IPR026255">
    <property type="entry name" value="NADP_transhyd_a"/>
</dbReference>
<evidence type="ECO:0000256" key="9">
    <source>
        <dbReference type="ARBA" id="ARBA00022741"/>
    </source>
</evidence>
<keyword evidence="6" id="KW-1003">Cell membrane</keyword>
<evidence type="ECO:0000256" key="16">
    <source>
        <dbReference type="ARBA" id="ARBA00023027"/>
    </source>
</evidence>
<dbReference type="SUPFAM" id="SSF52283">
    <property type="entry name" value="Formate/glycerate dehydrogenase catalytic domain-like"/>
    <property type="match status" value="1"/>
</dbReference>
<dbReference type="Pfam" id="PF05222">
    <property type="entry name" value="AlaDh_PNT_N"/>
    <property type="match status" value="1"/>
</dbReference>
<evidence type="ECO:0000256" key="14">
    <source>
        <dbReference type="ARBA" id="ARBA00022989"/>
    </source>
</evidence>
<feature type="domain" description="Alanine dehydrogenase/pyridine nucleotide transhydrogenase NAD(H)-binding" evidence="26">
    <location>
        <begin position="251"/>
        <end position="416"/>
    </location>
</feature>
<comment type="subcellular location">
    <subcellularLocation>
        <location evidence="2">Cell inner membrane</location>
        <topology evidence="2">Multi-pass membrane protein</topology>
    </subcellularLocation>
    <subcellularLocation>
        <location evidence="1">Mitochondrion inner membrane</location>
        <topology evidence="1">Multi-pass membrane protein</topology>
        <orientation evidence="1">Matrix side</orientation>
    </subcellularLocation>
</comment>
<dbReference type="GO" id="GO:0008750">
    <property type="term" value="F:proton-translocating NAD(P)+ transhydrogenase activity"/>
    <property type="evidence" value="ECO:0007669"/>
    <property type="project" value="UniProtKB-EC"/>
</dbReference>
<dbReference type="CDD" id="cd05304">
    <property type="entry name" value="Rubrum_tdh"/>
    <property type="match status" value="1"/>
</dbReference>
<keyword evidence="13" id="KW-1278">Translocase</keyword>
<evidence type="ECO:0000256" key="23">
    <source>
        <dbReference type="ARBA" id="ARBA00079255"/>
    </source>
</evidence>
<keyword evidence="29" id="KW-1185">Reference proteome</keyword>